<evidence type="ECO:0000313" key="15">
    <source>
        <dbReference type="EMBL" id="RZF40384.1"/>
    </source>
</evidence>
<dbReference type="EMBL" id="QKKF02018494">
    <property type="protein sequence ID" value="RZF40384.1"/>
    <property type="molecule type" value="Genomic_DNA"/>
</dbReference>
<dbReference type="Pfam" id="PF05007">
    <property type="entry name" value="Mannosyl_trans"/>
    <property type="match status" value="1"/>
</dbReference>
<dbReference type="GO" id="GO:0005789">
    <property type="term" value="C:endoplasmic reticulum membrane"/>
    <property type="evidence" value="ECO:0007669"/>
    <property type="project" value="UniProtKB-SubCell"/>
</dbReference>
<evidence type="ECO:0000256" key="2">
    <source>
        <dbReference type="ARBA" id="ARBA00004687"/>
    </source>
</evidence>
<keyword evidence="5 13" id="KW-0328">Glycosyltransferase</keyword>
<evidence type="ECO:0000256" key="10">
    <source>
        <dbReference type="ARBA" id="ARBA00023136"/>
    </source>
</evidence>
<evidence type="ECO:0000256" key="13">
    <source>
        <dbReference type="RuleBase" id="RU365064"/>
    </source>
</evidence>
<comment type="similarity">
    <text evidence="3 13">Belongs to the PIGM family.</text>
</comment>
<proteinExistence type="inferred from homology"/>
<keyword evidence="6 13" id="KW-0808">Transferase</keyword>
<evidence type="ECO:0000256" key="8">
    <source>
        <dbReference type="ARBA" id="ARBA00022824"/>
    </source>
</evidence>
<dbReference type="EMBL" id="QKKF02004878">
    <property type="protein sequence ID" value="RZF47069.1"/>
    <property type="molecule type" value="Genomic_DNA"/>
</dbReference>
<evidence type="ECO:0000256" key="6">
    <source>
        <dbReference type="ARBA" id="ARBA00022679"/>
    </source>
</evidence>
<dbReference type="OrthoDB" id="3821113at2759"/>
<evidence type="ECO:0000313" key="17">
    <source>
        <dbReference type="Proteomes" id="UP000291343"/>
    </source>
</evidence>
<dbReference type="AlphaFoldDB" id="A0A482XNV8"/>
<feature type="transmembrane region" description="Helical" evidence="13">
    <location>
        <begin position="338"/>
        <end position="358"/>
    </location>
</feature>
<dbReference type="EC" id="2.4.1.-" evidence="13"/>
<evidence type="ECO:0000256" key="1">
    <source>
        <dbReference type="ARBA" id="ARBA00004477"/>
    </source>
</evidence>
<comment type="caution">
    <text evidence="16">The sequence shown here is derived from an EMBL/GenBank/DDBJ whole genome shotgun (WGS) entry which is preliminary data.</text>
</comment>
<dbReference type="UniPathway" id="UPA00196"/>
<dbReference type="InParanoid" id="A0A482XNV8"/>
<dbReference type="GO" id="GO:1990529">
    <property type="term" value="C:glycosylphosphatidylinositol-mannosyltransferase I complex"/>
    <property type="evidence" value="ECO:0007669"/>
    <property type="project" value="TreeGrafter"/>
</dbReference>
<comment type="subcellular location">
    <subcellularLocation>
        <location evidence="1 13">Endoplasmic reticulum membrane</location>
        <topology evidence="1 13">Multi-pass membrane protein</topology>
    </subcellularLocation>
</comment>
<keyword evidence="17" id="KW-1185">Reference proteome</keyword>
<accession>A0A482XNV8</accession>
<keyword evidence="7 13" id="KW-0812">Transmembrane</keyword>
<keyword evidence="14" id="KW-0732">Signal</keyword>
<keyword evidence="9 13" id="KW-1133">Transmembrane helix</keyword>
<dbReference type="Proteomes" id="UP000291343">
    <property type="component" value="Unassembled WGS sequence"/>
</dbReference>
<sequence length="399" mass="45968">MMTFSQHCLIGLVIRLVSIAFGNILDVFTEVKYTDIDYTVFTDAASHVLKGNSPFDRPTYRYSPMLAYILTPNIILNQSWGKLLFSIGDIIVCILIRNILRSEKIDENVIMKCIYFWLYNPISVVISTRGNADSLSAILVLGTLAAMKNRNYSMAGLLHGLAIHFRIYPLVYSLALYLSISPSIDIVKTDNLFKRLTKALNPSIERLRLVATCLVTLTTVTSTFHSLYGYKFLHESFLYHFSRQDIRHNFSIFFYLQYLSADEPISLWSRVMMLLPQLLVLLAISIVFGSEKHICFAELCLTVVMVTFNSVLTCQYFVWFFCLIPLALPYLKFTKLEYVIIGFLWPAAQLSWLFPAYLLEFRGRNTFIHIFFQSIAFFAANIVVFTRLIWGYKKSCKIE</sequence>
<dbReference type="STRING" id="195883.A0A482XNV8"/>
<feature type="chain" id="PRO_5033826650" description="GPI alpha-1,4-mannosyltransferase I, catalytic subunit" evidence="14">
    <location>
        <begin position="23"/>
        <end position="399"/>
    </location>
</feature>
<feature type="transmembrane region" description="Helical" evidence="13">
    <location>
        <begin position="267"/>
        <end position="288"/>
    </location>
</feature>
<feature type="transmembrane region" description="Helical" evidence="13">
    <location>
        <begin position="300"/>
        <end position="326"/>
    </location>
</feature>
<evidence type="ECO:0000256" key="5">
    <source>
        <dbReference type="ARBA" id="ARBA00022676"/>
    </source>
</evidence>
<keyword evidence="8 13" id="KW-0256">Endoplasmic reticulum</keyword>
<name>A0A482XNV8_LAOST</name>
<dbReference type="PANTHER" id="PTHR12886:SF0">
    <property type="entry name" value="GPI MANNOSYLTRANSFERASE 1"/>
    <property type="match status" value="1"/>
</dbReference>
<dbReference type="GO" id="GO:0006506">
    <property type="term" value="P:GPI anchor biosynthetic process"/>
    <property type="evidence" value="ECO:0007669"/>
    <property type="project" value="UniProtKB-UniPathway"/>
</dbReference>
<feature type="transmembrane region" description="Helical" evidence="13">
    <location>
        <begin position="167"/>
        <end position="187"/>
    </location>
</feature>
<feature type="transmembrane region" description="Helical" evidence="13">
    <location>
        <begin position="207"/>
        <end position="228"/>
    </location>
</feature>
<gene>
    <name evidence="15" type="ORF">LSTR_LSTR008814</name>
    <name evidence="16" type="ORF">LSTR_LSTR016878</name>
</gene>
<evidence type="ECO:0000256" key="4">
    <source>
        <dbReference type="ARBA" id="ARBA00022502"/>
    </source>
</evidence>
<dbReference type="PANTHER" id="PTHR12886">
    <property type="entry name" value="PIG-M MANNOSYLTRANSFERASE"/>
    <property type="match status" value="1"/>
</dbReference>
<keyword evidence="10 13" id="KW-0472">Membrane</keyword>
<keyword evidence="4 13" id="KW-0337">GPI-anchor biosynthesis</keyword>
<dbReference type="SMR" id="A0A482XNV8"/>
<dbReference type="GO" id="GO:0004376">
    <property type="term" value="F:GPI mannosyltransferase activity"/>
    <property type="evidence" value="ECO:0007669"/>
    <property type="project" value="InterPro"/>
</dbReference>
<evidence type="ECO:0000256" key="9">
    <source>
        <dbReference type="ARBA" id="ARBA00022989"/>
    </source>
</evidence>
<comment type="function">
    <text evidence="11 13">Catalytic subunit of the glycosylphosphatidylinositol-mannosyltransferase I complex which catalyzes the transfer of the first mannose, via an alpha-1,4 bond from a dolichol-phosphate-mannose (Dol-P-Man) to the glucosaminyl acyl phosphatidylinositol (GlcN-(acyl)PI) intermediate to generate alpha-D-Man-(1-&gt;4)-alpha-D-GlcN-(1-&gt;6)-(1-radyl,2-acyl-sn-glycero-3-phospho)-2-acyl-inositol and participates in the sixth step of the glycosylphosphatidylinositol-anchor biosynthesis.</text>
</comment>
<evidence type="ECO:0000313" key="16">
    <source>
        <dbReference type="EMBL" id="RZF47069.1"/>
    </source>
</evidence>
<dbReference type="GO" id="GO:0051751">
    <property type="term" value="F:alpha-1,4-mannosyltransferase activity"/>
    <property type="evidence" value="ECO:0007669"/>
    <property type="project" value="InterPro"/>
</dbReference>
<reference evidence="16 17" key="1">
    <citation type="journal article" date="2017" name="Gigascience">
        <title>Genome sequence of the small brown planthopper, Laodelphax striatellus.</title>
        <authorList>
            <person name="Zhu J."/>
            <person name="Jiang F."/>
            <person name="Wang X."/>
            <person name="Yang P."/>
            <person name="Bao Y."/>
            <person name="Zhao W."/>
            <person name="Wang W."/>
            <person name="Lu H."/>
            <person name="Wang Q."/>
            <person name="Cui N."/>
            <person name="Li J."/>
            <person name="Chen X."/>
            <person name="Luo L."/>
            <person name="Yu J."/>
            <person name="Kang L."/>
            <person name="Cui F."/>
        </authorList>
    </citation>
    <scope>NUCLEOTIDE SEQUENCE [LARGE SCALE GENOMIC DNA]</scope>
    <source>
        <strain evidence="16">Lst14</strain>
        <tissue evidence="16">Whole body</tissue>
    </source>
</reference>
<dbReference type="FunCoup" id="A0A482XNV8">
    <property type="interactions" value="1220"/>
</dbReference>
<dbReference type="InterPro" id="IPR007704">
    <property type="entry name" value="PIG-M"/>
</dbReference>
<evidence type="ECO:0000256" key="3">
    <source>
        <dbReference type="ARBA" id="ARBA00011071"/>
    </source>
</evidence>
<protein>
    <recommendedName>
        <fullName evidence="12 13">GPI alpha-1,4-mannosyltransferase I, catalytic subunit</fullName>
        <ecNumber evidence="13">2.4.1.-</ecNumber>
    </recommendedName>
    <alternativeName>
        <fullName evidence="13">GPI mannosyltransferase I</fullName>
    </alternativeName>
</protein>
<evidence type="ECO:0000256" key="7">
    <source>
        <dbReference type="ARBA" id="ARBA00022692"/>
    </source>
</evidence>
<organism evidence="16 17">
    <name type="scientific">Laodelphax striatellus</name>
    <name type="common">Small brown planthopper</name>
    <name type="synonym">Delphax striatella</name>
    <dbReference type="NCBI Taxonomy" id="195883"/>
    <lineage>
        <taxon>Eukaryota</taxon>
        <taxon>Metazoa</taxon>
        <taxon>Ecdysozoa</taxon>
        <taxon>Arthropoda</taxon>
        <taxon>Hexapoda</taxon>
        <taxon>Insecta</taxon>
        <taxon>Pterygota</taxon>
        <taxon>Neoptera</taxon>
        <taxon>Paraneoptera</taxon>
        <taxon>Hemiptera</taxon>
        <taxon>Auchenorrhyncha</taxon>
        <taxon>Fulgoroidea</taxon>
        <taxon>Delphacidae</taxon>
        <taxon>Criomorphinae</taxon>
        <taxon>Laodelphax</taxon>
    </lineage>
</organism>
<feature type="transmembrane region" description="Helical" evidence="13">
    <location>
        <begin position="370"/>
        <end position="390"/>
    </location>
</feature>
<evidence type="ECO:0000256" key="11">
    <source>
        <dbReference type="ARBA" id="ARBA00093408"/>
    </source>
</evidence>
<comment type="pathway">
    <text evidence="2 13">Glycolipid biosynthesis; glycosylphosphatidylinositol-anchor biosynthesis.</text>
</comment>
<feature type="transmembrane region" description="Helical" evidence="13">
    <location>
        <begin position="80"/>
        <end position="100"/>
    </location>
</feature>
<evidence type="ECO:0000256" key="14">
    <source>
        <dbReference type="SAM" id="SignalP"/>
    </source>
</evidence>
<evidence type="ECO:0000256" key="12">
    <source>
        <dbReference type="ARBA" id="ARBA00093608"/>
    </source>
</evidence>
<reference evidence="16" key="2">
    <citation type="submission" date="2019-02" db="EMBL/GenBank/DDBJ databases">
        <authorList>
            <person name="Zhu J."/>
            <person name="Jiang F."/>
            <person name="Wang X."/>
            <person name="Yang P."/>
            <person name="Bao Y."/>
            <person name="Zhao W."/>
            <person name="Wang W."/>
            <person name="Lu H."/>
            <person name="Wang Q."/>
            <person name="Cui N."/>
            <person name="Li J."/>
            <person name="Chen X."/>
            <person name="Luo L."/>
            <person name="Yu J."/>
            <person name="Kang L."/>
            <person name="Cui F."/>
        </authorList>
    </citation>
    <scope>NUCLEOTIDE SEQUENCE</scope>
    <source>
        <strain evidence="16">Lst14</strain>
        <tissue evidence="16">Whole body</tissue>
    </source>
</reference>
<feature type="signal peptide" evidence="14">
    <location>
        <begin position="1"/>
        <end position="22"/>
    </location>
</feature>